<dbReference type="RefSeq" id="WP_092789916.1">
    <property type="nucleotide sequence ID" value="NZ_FOPC01000003.1"/>
</dbReference>
<dbReference type="PROSITE" id="PS51257">
    <property type="entry name" value="PROKAR_LIPOPROTEIN"/>
    <property type="match status" value="1"/>
</dbReference>
<dbReference type="AlphaFoldDB" id="A0A1I2R344"/>
<protein>
    <recommendedName>
        <fullName evidence="1">DUF4136 domain-containing protein</fullName>
    </recommendedName>
</protein>
<dbReference type="OrthoDB" id="837372at2"/>
<dbReference type="Proteomes" id="UP000199642">
    <property type="component" value="Unassembled WGS sequence"/>
</dbReference>
<dbReference type="Pfam" id="PF13590">
    <property type="entry name" value="DUF4136"/>
    <property type="match status" value="1"/>
</dbReference>
<evidence type="ECO:0000259" key="1">
    <source>
        <dbReference type="Pfam" id="PF13590"/>
    </source>
</evidence>
<sequence length="194" mass="22872">MIKSFLHLFFILLATLALGACSSIEVFKENSEIRPAMAYRSFVIVNEEVGMRGFSDAKIDELVQSEIRLLLESQGFVYEKVNPDLIIRYTSNEDQRQREIRNYNTPFPMWGFRVWDPWMYNPYLYNDNFNRSRSSEYELLQVIMDFIDPEKDKFLMTLTGVTEVSSPKYKQKKVLKTTEKVLERFLIEISSTSN</sequence>
<dbReference type="EMBL" id="FOPC01000003">
    <property type="protein sequence ID" value="SFG35145.1"/>
    <property type="molecule type" value="Genomic_DNA"/>
</dbReference>
<evidence type="ECO:0000313" key="3">
    <source>
        <dbReference type="Proteomes" id="UP000199642"/>
    </source>
</evidence>
<dbReference type="InterPro" id="IPR025411">
    <property type="entry name" value="DUF4136"/>
</dbReference>
<reference evidence="3" key="1">
    <citation type="submission" date="2016-10" db="EMBL/GenBank/DDBJ databases">
        <authorList>
            <person name="Varghese N."/>
            <person name="Submissions S."/>
        </authorList>
    </citation>
    <scope>NUCLEOTIDE SEQUENCE [LARGE SCALE GENOMIC DNA]</scope>
    <source>
        <strain evidence="3">DSM 19315</strain>
    </source>
</reference>
<name>A0A1I2R344_9BACT</name>
<gene>
    <name evidence="2" type="ORF">SAMN04487988_10357</name>
</gene>
<accession>A0A1I2R344</accession>
<proteinExistence type="predicted"/>
<dbReference type="Gene3D" id="3.30.160.670">
    <property type="match status" value="1"/>
</dbReference>
<evidence type="ECO:0000313" key="2">
    <source>
        <dbReference type="EMBL" id="SFG35145.1"/>
    </source>
</evidence>
<dbReference type="STRING" id="435880.SAMN04487988_10357"/>
<feature type="domain" description="DUF4136" evidence="1">
    <location>
        <begin position="38"/>
        <end position="185"/>
    </location>
</feature>
<organism evidence="2 3">
    <name type="scientific">Algoriphagus hitonicola</name>
    <dbReference type="NCBI Taxonomy" id="435880"/>
    <lineage>
        <taxon>Bacteria</taxon>
        <taxon>Pseudomonadati</taxon>
        <taxon>Bacteroidota</taxon>
        <taxon>Cytophagia</taxon>
        <taxon>Cytophagales</taxon>
        <taxon>Cyclobacteriaceae</taxon>
        <taxon>Algoriphagus</taxon>
    </lineage>
</organism>
<keyword evidence="3" id="KW-1185">Reference proteome</keyword>